<dbReference type="PROSITE" id="PS51257">
    <property type="entry name" value="PROKAR_LIPOPROTEIN"/>
    <property type="match status" value="1"/>
</dbReference>
<dbReference type="SMART" id="SM00554">
    <property type="entry name" value="FAS1"/>
    <property type="match status" value="1"/>
</dbReference>
<dbReference type="Pfam" id="PF02469">
    <property type="entry name" value="Fasciclin"/>
    <property type="match status" value="1"/>
</dbReference>
<comment type="caution">
    <text evidence="2">The sequence shown here is derived from an EMBL/GenBank/DDBJ whole genome shotgun (WGS) entry which is preliminary data.</text>
</comment>
<accession>A0ABS9VAC0</accession>
<gene>
    <name evidence="2" type="ORF">MM213_07760</name>
</gene>
<protein>
    <submittedName>
        <fullName evidence="2">Fasciclin domain-containing protein</fullName>
    </submittedName>
</protein>
<organism evidence="2 3">
    <name type="scientific">Belliella alkalica</name>
    <dbReference type="NCBI Taxonomy" id="1730871"/>
    <lineage>
        <taxon>Bacteria</taxon>
        <taxon>Pseudomonadati</taxon>
        <taxon>Bacteroidota</taxon>
        <taxon>Cytophagia</taxon>
        <taxon>Cytophagales</taxon>
        <taxon>Cyclobacteriaceae</taxon>
        <taxon>Belliella</taxon>
    </lineage>
</organism>
<evidence type="ECO:0000259" key="1">
    <source>
        <dbReference type="PROSITE" id="PS50213"/>
    </source>
</evidence>
<proteinExistence type="predicted"/>
<feature type="domain" description="FAS1" evidence="1">
    <location>
        <begin position="36"/>
        <end position="173"/>
    </location>
</feature>
<dbReference type="InterPro" id="IPR050904">
    <property type="entry name" value="Adhesion/Biosynth-related"/>
</dbReference>
<reference evidence="2" key="1">
    <citation type="submission" date="2022-03" db="EMBL/GenBank/DDBJ databases">
        <title>De novo assembled genomes of Belliella spp. (Cyclobacteriaceae) strains.</title>
        <authorList>
            <person name="Szabo A."/>
            <person name="Korponai K."/>
            <person name="Felfoldi T."/>
        </authorList>
    </citation>
    <scope>NUCLEOTIDE SEQUENCE</scope>
    <source>
        <strain evidence="2">DSM 111903</strain>
    </source>
</reference>
<evidence type="ECO:0000313" key="2">
    <source>
        <dbReference type="EMBL" id="MCH7413374.1"/>
    </source>
</evidence>
<dbReference type="RefSeq" id="WP_241411087.1">
    <property type="nucleotide sequence ID" value="NZ_JAKZGO010000005.1"/>
</dbReference>
<dbReference type="Gene3D" id="2.30.180.10">
    <property type="entry name" value="FAS1 domain"/>
    <property type="match status" value="1"/>
</dbReference>
<dbReference type="InterPro" id="IPR036378">
    <property type="entry name" value="FAS1_dom_sf"/>
</dbReference>
<dbReference type="SUPFAM" id="SSF82153">
    <property type="entry name" value="FAS1 domain"/>
    <property type="match status" value="1"/>
</dbReference>
<dbReference type="PANTHER" id="PTHR10900">
    <property type="entry name" value="PERIOSTIN-RELATED"/>
    <property type="match status" value="1"/>
</dbReference>
<keyword evidence="3" id="KW-1185">Reference proteome</keyword>
<dbReference type="InterPro" id="IPR000782">
    <property type="entry name" value="FAS1_domain"/>
</dbReference>
<dbReference type="PANTHER" id="PTHR10900:SF77">
    <property type="entry name" value="FI19380P1"/>
    <property type="match status" value="1"/>
</dbReference>
<dbReference type="Proteomes" id="UP001165430">
    <property type="component" value="Unassembled WGS sequence"/>
</dbReference>
<dbReference type="EMBL" id="JAKZGO010000005">
    <property type="protein sequence ID" value="MCH7413374.1"/>
    <property type="molecule type" value="Genomic_DNA"/>
</dbReference>
<dbReference type="PROSITE" id="PS50213">
    <property type="entry name" value="FAS1"/>
    <property type="match status" value="1"/>
</dbReference>
<sequence>MKSINRISLLLLIGILTFTGCVDENFELEPTGLTERPILSNIIADQADLSIFLELVEANDLLGNLVGNRTQDQRAVFVPTNQAFVNFLAANGFSSAADVPNLANVLRFHIANPNVSANDIRQGSFTAIQTILSGRNISVTRANQQVLLNGQNVTIIRSNTDGNGTIHVIDQILVPQP</sequence>
<evidence type="ECO:0000313" key="3">
    <source>
        <dbReference type="Proteomes" id="UP001165430"/>
    </source>
</evidence>
<name>A0ABS9VAC0_9BACT</name>